<gene>
    <name evidence="1" type="ORF">NDU88_002428</name>
</gene>
<evidence type="ECO:0000313" key="1">
    <source>
        <dbReference type="EMBL" id="KAJ1097303.1"/>
    </source>
</evidence>
<name>A0AAV7M850_PLEWA</name>
<evidence type="ECO:0000313" key="2">
    <source>
        <dbReference type="Proteomes" id="UP001066276"/>
    </source>
</evidence>
<reference evidence="1" key="1">
    <citation type="journal article" date="2022" name="bioRxiv">
        <title>Sequencing and chromosome-scale assembly of the giantPleurodeles waltlgenome.</title>
        <authorList>
            <person name="Brown T."/>
            <person name="Elewa A."/>
            <person name="Iarovenko S."/>
            <person name="Subramanian E."/>
            <person name="Araus A.J."/>
            <person name="Petzold A."/>
            <person name="Susuki M."/>
            <person name="Suzuki K.-i.T."/>
            <person name="Hayashi T."/>
            <person name="Toyoda A."/>
            <person name="Oliveira C."/>
            <person name="Osipova E."/>
            <person name="Leigh N.D."/>
            <person name="Simon A."/>
            <person name="Yun M.H."/>
        </authorList>
    </citation>
    <scope>NUCLEOTIDE SEQUENCE</scope>
    <source>
        <strain evidence="1">20211129_DDA</strain>
        <tissue evidence="1">Liver</tissue>
    </source>
</reference>
<protein>
    <submittedName>
        <fullName evidence="1">Uncharacterized protein</fullName>
    </submittedName>
</protein>
<keyword evidence="2" id="KW-1185">Reference proteome</keyword>
<accession>A0AAV7M850</accession>
<proteinExistence type="predicted"/>
<sequence>MHGSLTTPLLPKSPEKNTFLHLLIIPRPRRGVALEEPSADLLTEMFDKQLERLERERSGVYPLTWEARWVLNQPVSSNASIMAAR</sequence>
<dbReference type="Proteomes" id="UP001066276">
    <property type="component" value="Chromosome 10"/>
</dbReference>
<dbReference type="AlphaFoldDB" id="A0AAV7M850"/>
<comment type="caution">
    <text evidence="1">The sequence shown here is derived from an EMBL/GenBank/DDBJ whole genome shotgun (WGS) entry which is preliminary data.</text>
</comment>
<organism evidence="1 2">
    <name type="scientific">Pleurodeles waltl</name>
    <name type="common">Iberian ribbed newt</name>
    <dbReference type="NCBI Taxonomy" id="8319"/>
    <lineage>
        <taxon>Eukaryota</taxon>
        <taxon>Metazoa</taxon>
        <taxon>Chordata</taxon>
        <taxon>Craniata</taxon>
        <taxon>Vertebrata</taxon>
        <taxon>Euteleostomi</taxon>
        <taxon>Amphibia</taxon>
        <taxon>Batrachia</taxon>
        <taxon>Caudata</taxon>
        <taxon>Salamandroidea</taxon>
        <taxon>Salamandridae</taxon>
        <taxon>Pleurodelinae</taxon>
        <taxon>Pleurodeles</taxon>
    </lineage>
</organism>
<dbReference type="EMBL" id="JANPWB010000014">
    <property type="protein sequence ID" value="KAJ1097303.1"/>
    <property type="molecule type" value="Genomic_DNA"/>
</dbReference>